<keyword evidence="6" id="KW-0804">Transcription</keyword>
<evidence type="ECO:0000256" key="5">
    <source>
        <dbReference type="ARBA" id="ARBA00023159"/>
    </source>
</evidence>
<dbReference type="OMA" id="NDQQKIP"/>
<dbReference type="InterPro" id="IPR021419">
    <property type="entry name" value="Mediator_Med25_VWA"/>
</dbReference>
<keyword evidence="7" id="KW-0539">Nucleus</keyword>
<dbReference type="PANTHER" id="PTHR12433:SF11">
    <property type="entry name" value="MEDIATOR OF RNA POLYMERASE II TRANSCRIPTION SUBUNIT 25"/>
    <property type="match status" value="1"/>
</dbReference>
<gene>
    <name evidence="12" type="ORF">CAPTEDRAFT_200045</name>
</gene>
<dbReference type="Gene3D" id="3.40.50.410">
    <property type="entry name" value="von Willebrand factor, type A domain"/>
    <property type="match status" value="1"/>
</dbReference>
<evidence type="ECO:0000256" key="9">
    <source>
        <dbReference type="SAM" id="MobiDB-lite"/>
    </source>
</evidence>
<evidence type="ECO:0000256" key="1">
    <source>
        <dbReference type="ARBA" id="ARBA00004123"/>
    </source>
</evidence>
<dbReference type="STRING" id="283909.R7UP80"/>
<dbReference type="Pfam" id="PF11232">
    <property type="entry name" value="Med25"/>
    <property type="match status" value="1"/>
</dbReference>
<proteinExistence type="inferred from homology"/>
<evidence type="ECO:0000256" key="4">
    <source>
        <dbReference type="ARBA" id="ARBA00023015"/>
    </source>
</evidence>
<dbReference type="Gene3D" id="2.40.290.30">
    <property type="entry name" value="Mediator complex subunit 25, ACID domain"/>
    <property type="match status" value="1"/>
</dbReference>
<evidence type="ECO:0000313" key="13">
    <source>
        <dbReference type="EnsemblMetazoa" id="CapteP200045"/>
    </source>
</evidence>
<comment type="similarity">
    <text evidence="2">Belongs to the Mediator complex subunit 25 family.</text>
</comment>
<evidence type="ECO:0000259" key="11">
    <source>
        <dbReference type="Pfam" id="PF11265"/>
    </source>
</evidence>
<name>R7UP80_CAPTE</name>
<feature type="region of interest" description="Disordered" evidence="9">
    <location>
        <begin position="346"/>
        <end position="436"/>
    </location>
</feature>
<organism evidence="12">
    <name type="scientific">Capitella teleta</name>
    <name type="common">Polychaete worm</name>
    <dbReference type="NCBI Taxonomy" id="283909"/>
    <lineage>
        <taxon>Eukaryota</taxon>
        <taxon>Metazoa</taxon>
        <taxon>Spiralia</taxon>
        <taxon>Lophotrochozoa</taxon>
        <taxon>Annelida</taxon>
        <taxon>Polychaeta</taxon>
        <taxon>Sedentaria</taxon>
        <taxon>Scolecida</taxon>
        <taxon>Capitellidae</taxon>
        <taxon>Capitella</taxon>
    </lineage>
</organism>
<evidence type="ECO:0000313" key="14">
    <source>
        <dbReference type="Proteomes" id="UP000014760"/>
    </source>
</evidence>
<dbReference type="Proteomes" id="UP000014760">
    <property type="component" value="Unassembled WGS sequence"/>
</dbReference>
<dbReference type="GO" id="GO:0045944">
    <property type="term" value="P:positive regulation of transcription by RNA polymerase II"/>
    <property type="evidence" value="ECO:0007669"/>
    <property type="project" value="TreeGrafter"/>
</dbReference>
<feature type="compositionally biased region" description="Polar residues" evidence="9">
    <location>
        <begin position="489"/>
        <end position="512"/>
    </location>
</feature>
<reference evidence="12 14" key="2">
    <citation type="journal article" date="2013" name="Nature">
        <title>Insights into bilaterian evolution from three spiralian genomes.</title>
        <authorList>
            <person name="Simakov O."/>
            <person name="Marletaz F."/>
            <person name="Cho S.J."/>
            <person name="Edsinger-Gonzales E."/>
            <person name="Havlak P."/>
            <person name="Hellsten U."/>
            <person name="Kuo D.H."/>
            <person name="Larsson T."/>
            <person name="Lv J."/>
            <person name="Arendt D."/>
            <person name="Savage R."/>
            <person name="Osoegawa K."/>
            <person name="de Jong P."/>
            <person name="Grimwood J."/>
            <person name="Chapman J.A."/>
            <person name="Shapiro H."/>
            <person name="Aerts A."/>
            <person name="Otillar R.P."/>
            <person name="Terry A.Y."/>
            <person name="Boore J.L."/>
            <person name="Grigoriev I.V."/>
            <person name="Lindberg D.R."/>
            <person name="Seaver E.C."/>
            <person name="Weisblat D.A."/>
            <person name="Putnam N.H."/>
            <person name="Rokhsar D.S."/>
        </authorList>
    </citation>
    <scope>NUCLEOTIDE SEQUENCE</scope>
    <source>
        <strain evidence="12 14">I ESC-2004</strain>
    </source>
</reference>
<evidence type="ECO:0000256" key="7">
    <source>
        <dbReference type="ARBA" id="ARBA00023242"/>
    </source>
</evidence>
<keyword evidence="14" id="KW-1185">Reference proteome</keyword>
<dbReference type="PANTHER" id="PTHR12433">
    <property type="entry name" value="MEDIATOR OF RNA POLYMERASE II TRANSCRIPTION SUBUNIT 25"/>
    <property type="match status" value="1"/>
</dbReference>
<feature type="domain" description="Mediator complex subunit Med25 PTOV" evidence="10">
    <location>
        <begin position="544"/>
        <end position="692"/>
    </location>
</feature>
<dbReference type="SUPFAM" id="SSF53300">
    <property type="entry name" value="vWA-like"/>
    <property type="match status" value="1"/>
</dbReference>
<dbReference type="OrthoDB" id="7690434at2759"/>
<reference evidence="13" key="3">
    <citation type="submission" date="2015-06" db="UniProtKB">
        <authorList>
            <consortium name="EnsemblMetazoa"/>
        </authorList>
    </citation>
    <scope>IDENTIFICATION</scope>
</reference>
<feature type="compositionally biased region" description="Low complexity" evidence="9">
    <location>
        <begin position="392"/>
        <end position="410"/>
    </location>
</feature>
<evidence type="ECO:0000256" key="6">
    <source>
        <dbReference type="ARBA" id="ARBA00023163"/>
    </source>
</evidence>
<feature type="compositionally biased region" description="Polar residues" evidence="9">
    <location>
        <begin position="418"/>
        <end position="434"/>
    </location>
</feature>
<feature type="region of interest" description="Disordered" evidence="9">
    <location>
        <begin position="449"/>
        <end position="539"/>
    </location>
</feature>
<dbReference type="Pfam" id="PF11265">
    <property type="entry name" value="Med25_VWA"/>
    <property type="match status" value="1"/>
</dbReference>
<comment type="subcellular location">
    <subcellularLocation>
        <location evidence="1">Nucleus</location>
    </subcellularLocation>
</comment>
<dbReference type="GO" id="GO:0005667">
    <property type="term" value="C:transcription regulator complex"/>
    <property type="evidence" value="ECO:0007669"/>
    <property type="project" value="TreeGrafter"/>
</dbReference>
<dbReference type="InterPro" id="IPR038196">
    <property type="entry name" value="Med25_PTOV_sf"/>
</dbReference>
<protein>
    <recommendedName>
        <fullName evidence="3">Mediator of RNA polymerase II transcription subunit 25</fullName>
    </recommendedName>
    <alternativeName>
        <fullName evidence="8">Mediator complex subunit 25</fullName>
    </alternativeName>
</protein>
<evidence type="ECO:0000256" key="8">
    <source>
        <dbReference type="ARBA" id="ARBA00031958"/>
    </source>
</evidence>
<feature type="domain" description="Mediator of RNA polymerase II transcription subunit 25 von Willebrand factor type A" evidence="11">
    <location>
        <begin position="96"/>
        <end position="302"/>
    </location>
</feature>
<evidence type="ECO:0000256" key="3">
    <source>
        <dbReference type="ARBA" id="ARBA00019694"/>
    </source>
</evidence>
<evidence type="ECO:0000256" key="2">
    <source>
        <dbReference type="ARBA" id="ARBA00009102"/>
    </source>
</evidence>
<keyword evidence="4" id="KW-0805">Transcription regulation</keyword>
<dbReference type="GO" id="GO:0016592">
    <property type="term" value="C:mediator complex"/>
    <property type="evidence" value="ECO:0007669"/>
    <property type="project" value="TreeGrafter"/>
</dbReference>
<dbReference type="EMBL" id="KB301284">
    <property type="protein sequence ID" value="ELU05747.1"/>
    <property type="molecule type" value="Genomic_DNA"/>
</dbReference>
<dbReference type="AlphaFoldDB" id="R7UP80"/>
<reference evidence="14" key="1">
    <citation type="submission" date="2012-12" db="EMBL/GenBank/DDBJ databases">
        <authorList>
            <person name="Hellsten U."/>
            <person name="Grimwood J."/>
            <person name="Chapman J.A."/>
            <person name="Shapiro H."/>
            <person name="Aerts A."/>
            <person name="Otillar R.P."/>
            <person name="Terry A.Y."/>
            <person name="Boore J.L."/>
            <person name="Simakov O."/>
            <person name="Marletaz F."/>
            <person name="Cho S.-J."/>
            <person name="Edsinger-Gonzales E."/>
            <person name="Havlak P."/>
            <person name="Kuo D.-H."/>
            <person name="Larsson T."/>
            <person name="Lv J."/>
            <person name="Arendt D."/>
            <person name="Savage R."/>
            <person name="Osoegawa K."/>
            <person name="de Jong P."/>
            <person name="Lindberg D.R."/>
            <person name="Seaver E.C."/>
            <person name="Weisblat D.A."/>
            <person name="Putnam N.H."/>
            <person name="Grigoriev I.V."/>
            <person name="Rokhsar D.S."/>
        </authorList>
    </citation>
    <scope>NUCLEOTIDE SEQUENCE</scope>
    <source>
        <strain evidence="14">I ESC-2004</strain>
    </source>
</reference>
<accession>R7UP80</accession>
<dbReference type="InterPro" id="IPR036465">
    <property type="entry name" value="vWFA_dom_sf"/>
</dbReference>
<feature type="compositionally biased region" description="Low complexity" evidence="9">
    <location>
        <begin position="374"/>
        <end position="384"/>
    </location>
</feature>
<dbReference type="EMBL" id="AMQN01007736">
    <property type="status" value="NOT_ANNOTATED_CDS"/>
    <property type="molecule type" value="Genomic_DNA"/>
</dbReference>
<keyword evidence="5" id="KW-0010">Activator</keyword>
<dbReference type="FunCoup" id="R7UP80">
    <property type="interactions" value="862"/>
</dbReference>
<evidence type="ECO:0000313" key="12">
    <source>
        <dbReference type="EMBL" id="ELU05747.1"/>
    </source>
</evidence>
<dbReference type="InterPro" id="IPR021394">
    <property type="entry name" value="Med25_PTOV"/>
</dbReference>
<dbReference type="HOGENOM" id="CLU_007594_1_1_1"/>
<dbReference type="EnsemblMetazoa" id="CapteT200045">
    <property type="protein sequence ID" value="CapteP200045"/>
    <property type="gene ID" value="CapteG200045"/>
</dbReference>
<sequence>MWVIIVLSCESYYPDPPASPASLLLALQPLLGGHNIFCLLPSVPSWWLSSTDVVTRLPPPSSSAGSSRSFFASLCCVPVIDFSMVVIENNAPTPTTYDVVFVVESSANVGAYFETLKSSYILPAIEHFNGGPPEAVDYGCNYSCSLYTLVTYCADDHAPGLAASCSSPTTSAQEFIQRLDNIEFSGGYGDLSYQIAEGLSTALQVFDDVNQLREPNVNAQKHCVLISNSTPVQVPCQENIKFAGLLPDQLLTNLAEIGVNFSIISPRKIPLLFKLFEKASGDLNSMKNFAVDSRHLVLLQGFHLQERPTSPEQSKTEVSMDLKSIIPIVSTTSQLTTPAGVSLMSSLVKGGSPGTMPAPSPQQQDTTLDGGFKPPGSLPLSAAAPMPPSPASLPTASTPGGSIVTASSSGPPVPSASQLQNSMQRQPSGKTGHSSAHEIASQILNAVRSGAQSSMGGGHQPQGNPGQQQPPQPSQAPTSASPGFPFPMSTVSQTGMGQTQSMPQNSVPNSASPAIMSTGLNPQQQPGGHEVPLPDLSSVQPQQARRVIWSGSLEWQDKAKSAQGLDTKFTRSLPCHMSLNQTDPDLNAGKWPTKLIMQLLPSALLAPLQTLFRKSRNVSFDFSSGDVEPLKNLHSLMNKGFAGCVYFPNVQGCEIKVLMLLYSNRKRQFMGLIPNDQTGFLNAIRTLIAKTKGRVGNQLNTGEVAMRSQMGMHQCCSLA</sequence>
<evidence type="ECO:0000259" key="10">
    <source>
        <dbReference type="Pfam" id="PF11232"/>
    </source>
</evidence>